<dbReference type="Gene3D" id="3.30.300.130">
    <property type="entry name" value="Fe-S cluster assembly (FSCA)"/>
    <property type="match status" value="1"/>
</dbReference>
<dbReference type="Gene3D" id="2.102.10.10">
    <property type="entry name" value="Rieske [2Fe-2S] iron-sulphur domain"/>
    <property type="match status" value="1"/>
</dbReference>
<organism evidence="7 8">
    <name type="scientific">Candidatus Obscuribacter phosphatis</name>
    <dbReference type="NCBI Taxonomy" id="1906157"/>
    <lineage>
        <taxon>Bacteria</taxon>
        <taxon>Bacillati</taxon>
        <taxon>Candidatus Melainabacteria</taxon>
        <taxon>Candidatus Obscuribacterales</taxon>
        <taxon>Candidatus Obscuribacteraceae</taxon>
        <taxon>Candidatus Obscuribacter</taxon>
    </lineage>
</organism>
<dbReference type="Proteomes" id="UP000664277">
    <property type="component" value="Unassembled WGS sequence"/>
</dbReference>
<evidence type="ECO:0000256" key="3">
    <source>
        <dbReference type="ARBA" id="ARBA00023004"/>
    </source>
</evidence>
<feature type="domain" description="Rieske" evidence="6">
    <location>
        <begin position="175"/>
        <end position="272"/>
    </location>
</feature>
<name>A0A8J7PAL1_9BACT</name>
<accession>A0A8J7PAL1</accession>
<dbReference type="GO" id="GO:0016226">
    <property type="term" value="P:iron-sulfur cluster assembly"/>
    <property type="evidence" value="ECO:0007669"/>
    <property type="project" value="InterPro"/>
</dbReference>
<dbReference type="AlphaFoldDB" id="A0A8J7PAL1"/>
<dbReference type="SUPFAM" id="SSF117916">
    <property type="entry name" value="Fe-S cluster assembly (FSCA) domain-like"/>
    <property type="match status" value="1"/>
</dbReference>
<keyword evidence="4" id="KW-0411">Iron-sulfur</keyword>
<keyword evidence="1" id="KW-0001">2Fe-2S</keyword>
<dbReference type="PANTHER" id="PTHR11178">
    <property type="entry name" value="IRON-SULFUR CLUSTER SCAFFOLD PROTEIN NFU-RELATED"/>
    <property type="match status" value="1"/>
</dbReference>
<dbReference type="InterPro" id="IPR017941">
    <property type="entry name" value="Rieske_2Fe-2S"/>
</dbReference>
<dbReference type="GO" id="GO:0016705">
    <property type="term" value="F:oxidoreductase activity, acting on paired donors, with incorporation or reduction of molecular oxygen"/>
    <property type="evidence" value="ECO:0007669"/>
    <property type="project" value="UniProtKB-ARBA"/>
</dbReference>
<reference evidence="7" key="1">
    <citation type="submission" date="2021-02" db="EMBL/GenBank/DDBJ databases">
        <title>Genome-Resolved Metagenomics of a Microbial Community Performing Photosynthetic Biological Nutrient Removal.</title>
        <authorList>
            <person name="Mcdaniel E.A."/>
        </authorList>
    </citation>
    <scope>NUCLEOTIDE SEQUENCE</scope>
    <source>
        <strain evidence="7">UWPOB_OBS1</strain>
    </source>
</reference>
<dbReference type="Pfam" id="PF01106">
    <property type="entry name" value="NifU"/>
    <property type="match status" value="1"/>
</dbReference>
<evidence type="ECO:0000256" key="5">
    <source>
        <dbReference type="ARBA" id="ARBA00049958"/>
    </source>
</evidence>
<protein>
    <submittedName>
        <fullName evidence="7">NifU family protein</fullName>
    </submittedName>
</protein>
<evidence type="ECO:0000256" key="4">
    <source>
        <dbReference type="ARBA" id="ARBA00023014"/>
    </source>
</evidence>
<dbReference type="InterPro" id="IPR034904">
    <property type="entry name" value="FSCA_dom_sf"/>
</dbReference>
<evidence type="ECO:0000313" key="8">
    <source>
        <dbReference type="Proteomes" id="UP000664277"/>
    </source>
</evidence>
<sequence>MSESEVLAKLAADVDSALSAAQDLDEETKKKFLKLKEALEAFHKEGLVTLVKAVKADERGKELLLQAMEEPSVYALFSMHGIIKPSLRARVVEVLEQVKPYLSSHGGDIELVDVEEDVVFVRLHGACAGCSMSAQTLRDAVEETMRTRLPQIKRVEQVTDMAVSGFLSIDQDKGWVEGPLLETIAETMNDGAVYSMLQESVLLMQSEGKLFAFRNACPHMGLPLDGGKVEGETITCPFHGFKFLRSTGECLTAPEVQLEPFPLKIVEGRIWVRPQ</sequence>
<gene>
    <name evidence="7" type="ORF">J0M35_10735</name>
</gene>
<dbReference type="PROSITE" id="PS51296">
    <property type="entry name" value="RIESKE"/>
    <property type="match status" value="1"/>
</dbReference>
<dbReference type="GO" id="GO:0004497">
    <property type="term" value="F:monooxygenase activity"/>
    <property type="evidence" value="ECO:0007669"/>
    <property type="project" value="UniProtKB-ARBA"/>
</dbReference>
<dbReference type="GO" id="GO:0005506">
    <property type="term" value="F:iron ion binding"/>
    <property type="evidence" value="ECO:0007669"/>
    <property type="project" value="InterPro"/>
</dbReference>
<keyword evidence="2" id="KW-0479">Metal-binding</keyword>
<dbReference type="PANTHER" id="PTHR11178:SF51">
    <property type="entry name" value="FE_S BIOGENESIS PROTEIN NFUA"/>
    <property type="match status" value="1"/>
</dbReference>
<evidence type="ECO:0000259" key="6">
    <source>
        <dbReference type="PROSITE" id="PS51296"/>
    </source>
</evidence>
<proteinExistence type="predicted"/>
<dbReference type="InterPro" id="IPR036922">
    <property type="entry name" value="Rieske_2Fe-2S_sf"/>
</dbReference>
<dbReference type="GO" id="GO:0051537">
    <property type="term" value="F:2 iron, 2 sulfur cluster binding"/>
    <property type="evidence" value="ECO:0007669"/>
    <property type="project" value="UniProtKB-KW"/>
</dbReference>
<dbReference type="Pfam" id="PF00355">
    <property type="entry name" value="Rieske"/>
    <property type="match status" value="1"/>
</dbReference>
<comment type="caution">
    <text evidence="7">The sequence shown here is derived from an EMBL/GenBank/DDBJ whole genome shotgun (WGS) entry which is preliminary data.</text>
</comment>
<dbReference type="InterPro" id="IPR001075">
    <property type="entry name" value="NIF_FeS_clus_asmbl_NifU_C"/>
</dbReference>
<comment type="function">
    <text evidence="5">May be involved in the formation or repair of [Fe-S] clusters present in iron-sulfur proteins.</text>
</comment>
<keyword evidence="3" id="KW-0408">Iron</keyword>
<evidence type="ECO:0000313" key="7">
    <source>
        <dbReference type="EMBL" id="MBN8660832.1"/>
    </source>
</evidence>
<dbReference type="CDD" id="cd03467">
    <property type="entry name" value="Rieske"/>
    <property type="match status" value="1"/>
</dbReference>
<dbReference type="SUPFAM" id="SSF50022">
    <property type="entry name" value="ISP domain"/>
    <property type="match status" value="1"/>
</dbReference>
<dbReference type="EMBL" id="JAFLCK010000013">
    <property type="protein sequence ID" value="MBN8660832.1"/>
    <property type="molecule type" value="Genomic_DNA"/>
</dbReference>
<evidence type="ECO:0000256" key="2">
    <source>
        <dbReference type="ARBA" id="ARBA00022723"/>
    </source>
</evidence>
<evidence type="ECO:0000256" key="1">
    <source>
        <dbReference type="ARBA" id="ARBA00022714"/>
    </source>
</evidence>